<accession>A0A7J7JL92</accession>
<protein>
    <submittedName>
        <fullName evidence="2">Uncharacterized protein</fullName>
    </submittedName>
</protein>
<keyword evidence="3" id="KW-1185">Reference proteome</keyword>
<organism evidence="2 3">
    <name type="scientific">Bugula neritina</name>
    <name type="common">Brown bryozoan</name>
    <name type="synonym">Sertularia neritina</name>
    <dbReference type="NCBI Taxonomy" id="10212"/>
    <lineage>
        <taxon>Eukaryota</taxon>
        <taxon>Metazoa</taxon>
        <taxon>Spiralia</taxon>
        <taxon>Lophotrochozoa</taxon>
        <taxon>Bryozoa</taxon>
        <taxon>Gymnolaemata</taxon>
        <taxon>Cheilostomatida</taxon>
        <taxon>Flustrina</taxon>
        <taxon>Buguloidea</taxon>
        <taxon>Bugulidae</taxon>
        <taxon>Bugula</taxon>
    </lineage>
</organism>
<sequence>MKLTQQVFTDLSDVPPDETCDGSSKSGGPPMEKLQVYGNQLSQQKLSPPTSPHPPTTATTLRRYEFIRRSLTRTEKPSSPTFVIEGRKVTHKATNGESILPESESSFDDSKLDFDPIAFLEGKMAPLKSLKMPSTTKNKTEGVQPAKGTATSVILPVLHIEGPGFAHQQRSKSSSLPGDDQPAEVEDMATEPPAVTESIWSELENLDQKYHRSIKKNNFFLPAGTRLGEEHPDLRVENSHKSKTITLQLQTNGEHNKQKPPSTVATSTFIQPTAPFAPPATAYLGHKPSKHSHDKLYRSATSLSPSAVKMSRPLFYNVNAYLNLSNKRSPLYSSDQYLDSSRVEGPLRPLDNQMKRPVSKKLVAKYSDMEIQKELKDFFKVRSVK</sequence>
<dbReference type="AlphaFoldDB" id="A0A7J7JL92"/>
<evidence type="ECO:0000313" key="2">
    <source>
        <dbReference type="EMBL" id="KAF6027030.1"/>
    </source>
</evidence>
<evidence type="ECO:0000256" key="1">
    <source>
        <dbReference type="SAM" id="MobiDB-lite"/>
    </source>
</evidence>
<dbReference type="Proteomes" id="UP000593567">
    <property type="component" value="Unassembled WGS sequence"/>
</dbReference>
<feature type="region of interest" description="Disordered" evidence="1">
    <location>
        <begin position="1"/>
        <end position="60"/>
    </location>
</feature>
<comment type="caution">
    <text evidence="2">The sequence shown here is derived from an EMBL/GenBank/DDBJ whole genome shotgun (WGS) entry which is preliminary data.</text>
</comment>
<feature type="compositionally biased region" description="Polar residues" evidence="1">
    <location>
        <begin position="37"/>
        <end position="47"/>
    </location>
</feature>
<dbReference type="EMBL" id="VXIV02002159">
    <property type="protein sequence ID" value="KAF6027030.1"/>
    <property type="molecule type" value="Genomic_DNA"/>
</dbReference>
<gene>
    <name evidence="2" type="ORF">EB796_014661</name>
</gene>
<feature type="region of interest" description="Disordered" evidence="1">
    <location>
        <begin position="166"/>
        <end position="193"/>
    </location>
</feature>
<name>A0A7J7JL92_BUGNE</name>
<proteinExistence type="predicted"/>
<evidence type="ECO:0000313" key="3">
    <source>
        <dbReference type="Proteomes" id="UP000593567"/>
    </source>
</evidence>
<reference evidence="2" key="1">
    <citation type="submission" date="2020-06" db="EMBL/GenBank/DDBJ databases">
        <title>Draft genome of Bugula neritina, a colonial animal packing powerful symbionts and potential medicines.</title>
        <authorList>
            <person name="Rayko M."/>
        </authorList>
    </citation>
    <scope>NUCLEOTIDE SEQUENCE [LARGE SCALE GENOMIC DNA]</scope>
    <source>
        <strain evidence="2">Kwan_BN1</strain>
    </source>
</reference>